<feature type="transmembrane region" description="Helical" evidence="1">
    <location>
        <begin position="26"/>
        <end position="48"/>
    </location>
</feature>
<name>A0A1C7FJ81_FLAPL</name>
<dbReference type="OrthoDB" id="9774125at2"/>
<keyword evidence="1" id="KW-0812">Transmembrane</keyword>
<keyword evidence="1" id="KW-1133">Transmembrane helix</keyword>
<dbReference type="Proteomes" id="UP000595792">
    <property type="component" value="Chromosome"/>
</dbReference>
<dbReference type="KEGG" id="fpla:A4U99_01285"/>
<dbReference type="EMBL" id="CP065315">
    <property type="protein sequence ID" value="QQR07403.1"/>
    <property type="molecule type" value="Genomic_DNA"/>
</dbReference>
<gene>
    <name evidence="3" type="ORF">GKE90_21570</name>
    <name evidence="4" type="ORF">I5Q84_07995</name>
</gene>
<reference evidence="4 6" key="2">
    <citation type="submission" date="2020-11" db="EMBL/GenBank/DDBJ databases">
        <title>Closed and high quality bacterial genomes of the OMM12 community.</title>
        <authorList>
            <person name="Marbouty M."/>
            <person name="Lamy-Besnier Q."/>
            <person name="Debarbieux L."/>
            <person name="Koszul R."/>
        </authorList>
    </citation>
    <scope>NUCLEOTIDE SEQUENCE [LARGE SCALE GENOMIC DNA]</scope>
    <source>
        <strain evidence="4 6">YL31</strain>
    </source>
</reference>
<reference evidence="3 5" key="1">
    <citation type="journal article" date="2019" name="Nat. Med.">
        <title>A library of human gut bacterial isolates paired with longitudinal multiomics data enables mechanistic microbiome research.</title>
        <authorList>
            <person name="Poyet M."/>
            <person name="Groussin M."/>
            <person name="Gibbons S.M."/>
            <person name="Avila-Pacheco J."/>
            <person name="Jiang X."/>
            <person name="Kearney S.M."/>
            <person name="Perrotta A.R."/>
            <person name="Berdy B."/>
            <person name="Zhao S."/>
            <person name="Lieberman T.D."/>
            <person name="Swanson P.K."/>
            <person name="Smith M."/>
            <person name="Roesemann S."/>
            <person name="Alexander J.E."/>
            <person name="Rich S.A."/>
            <person name="Livny J."/>
            <person name="Vlamakis H."/>
            <person name="Clish C."/>
            <person name="Bullock K."/>
            <person name="Deik A."/>
            <person name="Scott J."/>
            <person name="Pierce K.A."/>
            <person name="Xavier R.J."/>
            <person name="Alm E.J."/>
        </authorList>
    </citation>
    <scope>NUCLEOTIDE SEQUENCE [LARGE SCALE GENOMIC DNA]</scope>
    <source>
        <strain evidence="3 5">BIOML-A5</strain>
    </source>
</reference>
<protein>
    <recommendedName>
        <fullName evidence="2">DUF4015 domain-containing protein</fullName>
    </recommendedName>
</protein>
<dbReference type="Gene3D" id="3.20.20.80">
    <property type="entry name" value="Glycosidases"/>
    <property type="match status" value="1"/>
</dbReference>
<evidence type="ECO:0000313" key="4">
    <source>
        <dbReference type="EMBL" id="QQR07403.1"/>
    </source>
</evidence>
<dbReference type="EMBL" id="WKPO01000066">
    <property type="protein sequence ID" value="MSB51240.1"/>
    <property type="molecule type" value="Genomic_DNA"/>
</dbReference>
<dbReference type="Pfam" id="PF13200">
    <property type="entry name" value="DUF4015"/>
    <property type="match status" value="1"/>
</dbReference>
<sequence>MPRRGGTPVRRNGYDSYHGRSRVRTFLKVLIVLLLVVLAVAVGALLWLEPYIDYSANGIKINLPFFQQKEPAPATGAPVVVTTPEPTPTPEPEEDFRGILLPNSALYDGTAAQQVEAAGATAALFDMKADDGSLGYISGLALAIQAEASAADPALNAAIQLLNGGEVYTVARVSCFRDNLVPRSDMSLAIHTNAGNWRDSGDTRWLSPANESARQYVVGVCRELAALGFDEILLDNWAFPTDGELGWIKADANYPADGRTAALEVFLEEVRAGLAEFPEVKVSLVTTASAAAGGAVESGQTAALLERADRVLVRLGEGETLPRLNQTPVVPVLEQAGQAREDWAVLTMTGE</sequence>
<evidence type="ECO:0000313" key="3">
    <source>
        <dbReference type="EMBL" id="MSB51240.1"/>
    </source>
</evidence>
<organism evidence="3 5">
    <name type="scientific">Flavonifractor plautii</name>
    <name type="common">Fusobacterium plautii</name>
    <dbReference type="NCBI Taxonomy" id="292800"/>
    <lineage>
        <taxon>Bacteria</taxon>
        <taxon>Bacillati</taxon>
        <taxon>Bacillota</taxon>
        <taxon>Clostridia</taxon>
        <taxon>Eubacteriales</taxon>
        <taxon>Oscillospiraceae</taxon>
        <taxon>Flavonifractor</taxon>
    </lineage>
</organism>
<evidence type="ECO:0000313" key="5">
    <source>
        <dbReference type="Proteomes" id="UP000429811"/>
    </source>
</evidence>
<proteinExistence type="predicted"/>
<dbReference type="Proteomes" id="UP000429811">
    <property type="component" value="Unassembled WGS sequence"/>
</dbReference>
<feature type="domain" description="DUF4015" evidence="2">
    <location>
        <begin position="120"/>
        <end position="283"/>
    </location>
</feature>
<dbReference type="InterPro" id="IPR017853">
    <property type="entry name" value="GH"/>
</dbReference>
<evidence type="ECO:0000313" key="6">
    <source>
        <dbReference type="Proteomes" id="UP000595792"/>
    </source>
</evidence>
<dbReference type="AlphaFoldDB" id="A0A1C7FJ81"/>
<evidence type="ECO:0000256" key="1">
    <source>
        <dbReference type="SAM" id="Phobius"/>
    </source>
</evidence>
<dbReference type="SUPFAM" id="SSF51445">
    <property type="entry name" value="(Trans)glycosidases"/>
    <property type="match status" value="1"/>
</dbReference>
<accession>A0A1C7FJ81</accession>
<dbReference type="InterPro" id="IPR025275">
    <property type="entry name" value="DUF4015"/>
</dbReference>
<keyword evidence="1" id="KW-0472">Membrane</keyword>
<evidence type="ECO:0000259" key="2">
    <source>
        <dbReference type="Pfam" id="PF13200"/>
    </source>
</evidence>